<protein>
    <submittedName>
        <fullName evidence="3">Uncharacterized protein</fullName>
    </submittedName>
</protein>
<feature type="transmembrane region" description="Helical" evidence="2">
    <location>
        <begin position="100"/>
        <end position="121"/>
    </location>
</feature>
<proteinExistence type="predicted"/>
<keyword evidence="2" id="KW-0812">Transmembrane</keyword>
<gene>
    <name evidence="3" type="ORF">KC19_10G094000</name>
</gene>
<keyword evidence="4" id="KW-1185">Reference proteome</keyword>
<evidence type="ECO:0000313" key="3">
    <source>
        <dbReference type="EMBL" id="KAG0559291.1"/>
    </source>
</evidence>
<evidence type="ECO:0000256" key="2">
    <source>
        <dbReference type="SAM" id="Phobius"/>
    </source>
</evidence>
<feature type="region of interest" description="Disordered" evidence="1">
    <location>
        <begin position="51"/>
        <end position="85"/>
    </location>
</feature>
<keyword evidence="2" id="KW-1133">Transmembrane helix</keyword>
<organism evidence="3 4">
    <name type="scientific">Ceratodon purpureus</name>
    <name type="common">Fire moss</name>
    <name type="synonym">Dicranum purpureum</name>
    <dbReference type="NCBI Taxonomy" id="3225"/>
    <lineage>
        <taxon>Eukaryota</taxon>
        <taxon>Viridiplantae</taxon>
        <taxon>Streptophyta</taxon>
        <taxon>Embryophyta</taxon>
        <taxon>Bryophyta</taxon>
        <taxon>Bryophytina</taxon>
        <taxon>Bryopsida</taxon>
        <taxon>Dicranidae</taxon>
        <taxon>Pseudoditrichales</taxon>
        <taxon>Ditrichaceae</taxon>
        <taxon>Ceratodon</taxon>
    </lineage>
</organism>
<dbReference type="AlphaFoldDB" id="A0A8T0GIL6"/>
<keyword evidence="2" id="KW-0472">Membrane</keyword>
<feature type="compositionally biased region" description="Low complexity" evidence="1">
    <location>
        <begin position="67"/>
        <end position="76"/>
    </location>
</feature>
<sequence length="138" mass="14613">MSAQMVMNSIATPHSWGLNTLKLSSSEIVVSPASRCFLPAISQARRARTRFRVSATSNGGDETKDPVTSSTSTSVTEETKSISEKRAKAEAEVKKGQTTAIVTGAISVLLGVGYLVLIQLLDTRGVILVPPPPEAFNP</sequence>
<accession>A0A8T0GIL6</accession>
<reference evidence="3" key="1">
    <citation type="submission" date="2020-06" db="EMBL/GenBank/DDBJ databases">
        <title>WGS assembly of Ceratodon purpureus strain R40.</title>
        <authorList>
            <person name="Carey S.B."/>
            <person name="Jenkins J."/>
            <person name="Shu S."/>
            <person name="Lovell J.T."/>
            <person name="Sreedasyam A."/>
            <person name="Maumus F."/>
            <person name="Tiley G.P."/>
            <person name="Fernandez-Pozo N."/>
            <person name="Barry K."/>
            <person name="Chen C."/>
            <person name="Wang M."/>
            <person name="Lipzen A."/>
            <person name="Daum C."/>
            <person name="Saski C.A."/>
            <person name="Payton A.C."/>
            <person name="Mcbreen J.C."/>
            <person name="Conrad R.E."/>
            <person name="Kollar L.M."/>
            <person name="Olsson S."/>
            <person name="Huttunen S."/>
            <person name="Landis J.B."/>
            <person name="Wickett N.J."/>
            <person name="Johnson M.G."/>
            <person name="Rensing S.A."/>
            <person name="Grimwood J."/>
            <person name="Schmutz J."/>
            <person name="Mcdaniel S.F."/>
        </authorList>
    </citation>
    <scope>NUCLEOTIDE SEQUENCE</scope>
    <source>
        <strain evidence="3">R40</strain>
    </source>
</reference>
<evidence type="ECO:0000256" key="1">
    <source>
        <dbReference type="SAM" id="MobiDB-lite"/>
    </source>
</evidence>
<dbReference type="EMBL" id="CM026431">
    <property type="protein sequence ID" value="KAG0559291.1"/>
    <property type="molecule type" value="Genomic_DNA"/>
</dbReference>
<evidence type="ECO:0000313" key="4">
    <source>
        <dbReference type="Proteomes" id="UP000822688"/>
    </source>
</evidence>
<dbReference type="OrthoDB" id="513423at2759"/>
<comment type="caution">
    <text evidence="3">The sequence shown here is derived from an EMBL/GenBank/DDBJ whole genome shotgun (WGS) entry which is preliminary data.</text>
</comment>
<dbReference type="Proteomes" id="UP000822688">
    <property type="component" value="Chromosome 10"/>
</dbReference>
<name>A0A8T0GIL6_CERPU</name>